<sequence length="274" mass="28273">MASASHHRFLMPSEKGKIMQTLRQKVAIVTGASSGIGRATALLFASEGARVVLGARRQSELDGVVEDIRALGGDAIAVVGDVREEAHAKALVNTAVGRFGGLDIAFNNAGVIGRMAPASELTREEWSQVIETNLTGAFLGARHQVPALLERGGGSLIFTSSFVGYTASIPGMSAYAASKAGLIGLAKTLAVEHGAQGLRVNALLPGGADTPANMVNAPDATQEVRDFVEGLHALKRIASPEEIAKAVLFLASEASSFVSGSAMLVDGGLSINRT</sequence>
<dbReference type="RefSeq" id="WP_244534472.1">
    <property type="nucleotide sequence ID" value="NZ_BDEO01000004.1"/>
</dbReference>
<dbReference type="FunFam" id="3.40.50.720:FF:000084">
    <property type="entry name" value="Short-chain dehydrogenase reductase"/>
    <property type="match status" value="1"/>
</dbReference>
<evidence type="ECO:0000313" key="6">
    <source>
        <dbReference type="Proteomes" id="UP000184248"/>
    </source>
</evidence>
<protein>
    <submittedName>
        <fullName evidence="5">NAD(P)-dependent dehydrogenase, short-chain alcohol dehydrogenase family</fullName>
    </submittedName>
</protein>
<dbReference type="PRINTS" id="PR00080">
    <property type="entry name" value="SDRFAMILY"/>
</dbReference>
<evidence type="ECO:0000256" key="1">
    <source>
        <dbReference type="ARBA" id="ARBA00006484"/>
    </source>
</evidence>
<dbReference type="NCBIfam" id="NF005681">
    <property type="entry name" value="PRK07478.1"/>
    <property type="match status" value="1"/>
</dbReference>
<dbReference type="Pfam" id="PF13561">
    <property type="entry name" value="adh_short_C2"/>
    <property type="match status" value="1"/>
</dbReference>
<evidence type="ECO:0000313" key="5">
    <source>
        <dbReference type="EMBL" id="SHK77606.1"/>
    </source>
</evidence>
<keyword evidence="6" id="KW-1185">Reference proteome</keyword>
<comment type="similarity">
    <text evidence="1">Belongs to the short-chain dehydrogenases/reductases (SDR) family.</text>
</comment>
<keyword evidence="3" id="KW-0520">NAD</keyword>
<dbReference type="EMBL" id="FRAL01000005">
    <property type="protein sequence ID" value="SHK77606.1"/>
    <property type="molecule type" value="Genomic_DNA"/>
</dbReference>
<proteinExistence type="inferred from homology"/>
<dbReference type="Gene3D" id="3.40.50.720">
    <property type="entry name" value="NAD(P)-binding Rossmann-like Domain"/>
    <property type="match status" value="1"/>
</dbReference>
<gene>
    <name evidence="5" type="ORF">SAMN05192556_105122</name>
</gene>
<evidence type="ECO:0000259" key="4">
    <source>
        <dbReference type="SMART" id="SM00822"/>
    </source>
</evidence>
<dbReference type="AlphaFoldDB" id="A0A1M6V8G1"/>
<dbReference type="InterPro" id="IPR036291">
    <property type="entry name" value="NAD(P)-bd_dom_sf"/>
</dbReference>
<dbReference type="PANTHER" id="PTHR24321">
    <property type="entry name" value="DEHYDROGENASES, SHORT CHAIN"/>
    <property type="match status" value="1"/>
</dbReference>
<evidence type="ECO:0000256" key="2">
    <source>
        <dbReference type="ARBA" id="ARBA00023002"/>
    </source>
</evidence>
<dbReference type="PRINTS" id="PR00081">
    <property type="entry name" value="GDHRDH"/>
</dbReference>
<dbReference type="Proteomes" id="UP000184248">
    <property type="component" value="Unassembled WGS sequence"/>
</dbReference>
<name>A0A1M6V8G1_9GAMM</name>
<dbReference type="SMART" id="SM00822">
    <property type="entry name" value="PKS_KR"/>
    <property type="match status" value="1"/>
</dbReference>
<dbReference type="SUPFAM" id="SSF51735">
    <property type="entry name" value="NAD(P)-binding Rossmann-fold domains"/>
    <property type="match status" value="1"/>
</dbReference>
<dbReference type="NCBIfam" id="NF005559">
    <property type="entry name" value="PRK07231.1"/>
    <property type="match status" value="1"/>
</dbReference>
<reference evidence="6" key="1">
    <citation type="submission" date="2016-11" db="EMBL/GenBank/DDBJ databases">
        <authorList>
            <person name="Varghese N."/>
            <person name="Submissions S."/>
        </authorList>
    </citation>
    <scope>NUCLEOTIDE SEQUENCE [LARGE SCALE GENOMIC DNA]</scope>
    <source>
        <strain evidence="6">ALO Sharm</strain>
    </source>
</reference>
<keyword evidence="2" id="KW-0560">Oxidoreductase</keyword>
<feature type="domain" description="Ketoreductase" evidence="4">
    <location>
        <begin position="25"/>
        <end position="208"/>
    </location>
</feature>
<dbReference type="GO" id="GO:0016491">
    <property type="term" value="F:oxidoreductase activity"/>
    <property type="evidence" value="ECO:0007669"/>
    <property type="project" value="UniProtKB-KW"/>
</dbReference>
<accession>A0A1M6V8G1</accession>
<evidence type="ECO:0000256" key="3">
    <source>
        <dbReference type="ARBA" id="ARBA00023027"/>
    </source>
</evidence>
<dbReference type="InterPro" id="IPR002347">
    <property type="entry name" value="SDR_fam"/>
</dbReference>
<dbReference type="InterPro" id="IPR057326">
    <property type="entry name" value="KR_dom"/>
</dbReference>
<dbReference type="CDD" id="cd05233">
    <property type="entry name" value="SDR_c"/>
    <property type="match status" value="1"/>
</dbReference>
<dbReference type="PANTHER" id="PTHR24321:SF8">
    <property type="entry name" value="ESTRADIOL 17-BETA-DEHYDROGENASE 8-RELATED"/>
    <property type="match status" value="1"/>
</dbReference>
<organism evidence="5 6">
    <name type="scientific">Halomonas caseinilytica</name>
    <dbReference type="NCBI Taxonomy" id="438744"/>
    <lineage>
        <taxon>Bacteria</taxon>
        <taxon>Pseudomonadati</taxon>
        <taxon>Pseudomonadota</taxon>
        <taxon>Gammaproteobacteria</taxon>
        <taxon>Oceanospirillales</taxon>
        <taxon>Halomonadaceae</taxon>
        <taxon>Halomonas</taxon>
    </lineage>
</organism>